<proteinExistence type="predicted"/>
<dbReference type="Proteomes" id="UP001148629">
    <property type="component" value="Unassembled WGS sequence"/>
</dbReference>
<evidence type="ECO:0000313" key="1">
    <source>
        <dbReference type="EMBL" id="KAJ3545434.1"/>
    </source>
</evidence>
<sequence>MPSATNAITSSPRAACSTDTRQATVTQSDSTPKPEKSTEENHGMLPRFIYDTTSLQDRLIKVQEPMPDISARYSAAAAATTTTTIRCCPISPPS</sequence>
<accession>A0ACC1SSV6</accession>
<reference evidence="1" key="1">
    <citation type="submission" date="2022-08" db="EMBL/GenBank/DDBJ databases">
        <title>Genome Sequence of Fusarium decemcellulare.</title>
        <authorList>
            <person name="Buettner E."/>
        </authorList>
    </citation>
    <scope>NUCLEOTIDE SEQUENCE</scope>
    <source>
        <strain evidence="1">Babe19</strain>
    </source>
</reference>
<organism evidence="1 2">
    <name type="scientific">Fusarium decemcellulare</name>
    <dbReference type="NCBI Taxonomy" id="57161"/>
    <lineage>
        <taxon>Eukaryota</taxon>
        <taxon>Fungi</taxon>
        <taxon>Dikarya</taxon>
        <taxon>Ascomycota</taxon>
        <taxon>Pezizomycotina</taxon>
        <taxon>Sordariomycetes</taxon>
        <taxon>Hypocreomycetidae</taxon>
        <taxon>Hypocreales</taxon>
        <taxon>Nectriaceae</taxon>
        <taxon>Fusarium</taxon>
        <taxon>Fusarium decemcellulare species complex</taxon>
    </lineage>
</organism>
<comment type="caution">
    <text evidence="1">The sequence shown here is derived from an EMBL/GenBank/DDBJ whole genome shotgun (WGS) entry which is preliminary data.</text>
</comment>
<gene>
    <name evidence="1" type="ORF">NM208_g2511</name>
</gene>
<dbReference type="EMBL" id="JANRMS010000151">
    <property type="protein sequence ID" value="KAJ3545434.1"/>
    <property type="molecule type" value="Genomic_DNA"/>
</dbReference>
<keyword evidence="2" id="KW-1185">Reference proteome</keyword>
<protein>
    <submittedName>
        <fullName evidence="1">Uncharacterized protein</fullName>
    </submittedName>
</protein>
<name>A0ACC1SSV6_9HYPO</name>
<evidence type="ECO:0000313" key="2">
    <source>
        <dbReference type="Proteomes" id="UP001148629"/>
    </source>
</evidence>